<dbReference type="Proteomes" id="UP000698752">
    <property type="component" value="Unassembled WGS sequence"/>
</dbReference>
<evidence type="ECO:0000313" key="10">
    <source>
        <dbReference type="Proteomes" id="UP000698752"/>
    </source>
</evidence>
<feature type="region of interest" description="Disordered" evidence="4">
    <location>
        <begin position="350"/>
        <end position="380"/>
    </location>
</feature>
<organism evidence="9 10">
    <name type="scientific">Neoroseomonas terrae</name>
    <dbReference type="NCBI Taxonomy" id="424799"/>
    <lineage>
        <taxon>Bacteria</taxon>
        <taxon>Pseudomonadati</taxon>
        <taxon>Pseudomonadota</taxon>
        <taxon>Alphaproteobacteria</taxon>
        <taxon>Acetobacterales</taxon>
        <taxon>Acetobacteraceae</taxon>
        <taxon>Neoroseomonas</taxon>
    </lineage>
</organism>
<feature type="domain" description="Multidrug resistance protein MdtA-like C-terminal permuted SH3" evidence="8">
    <location>
        <begin position="292"/>
        <end position="352"/>
    </location>
</feature>
<comment type="similarity">
    <text evidence="2">Belongs to the membrane fusion protein (MFP) (TC 8.A.1) family.</text>
</comment>
<reference evidence="10" key="1">
    <citation type="journal article" date="2021" name="Syst. Appl. Microbiol.">
        <title>Roseomonas hellenica sp. nov., isolated from roots of wild-growing Alkanna tinctoria.</title>
        <authorList>
            <person name="Rat A."/>
            <person name="Naranjo H.D."/>
            <person name="Lebbe L."/>
            <person name="Cnockaert M."/>
            <person name="Krigas N."/>
            <person name="Grigoriadou K."/>
            <person name="Maloupa E."/>
            <person name="Willems A."/>
        </authorList>
    </citation>
    <scope>NUCLEOTIDE SEQUENCE [LARGE SCALE GENOMIC DNA]</scope>
    <source>
        <strain evidence="10">LMG 31159</strain>
    </source>
</reference>
<keyword evidence="10" id="KW-1185">Reference proteome</keyword>
<evidence type="ECO:0000313" key="9">
    <source>
        <dbReference type="EMBL" id="MBR0652824.1"/>
    </source>
</evidence>
<feature type="coiled-coil region" evidence="3">
    <location>
        <begin position="97"/>
        <end position="124"/>
    </location>
</feature>
<dbReference type="Gene3D" id="2.40.30.170">
    <property type="match status" value="1"/>
</dbReference>
<dbReference type="InterPro" id="IPR058624">
    <property type="entry name" value="MdtA-like_HH"/>
</dbReference>
<dbReference type="Pfam" id="PF25944">
    <property type="entry name" value="Beta-barrel_RND"/>
    <property type="match status" value="1"/>
</dbReference>
<dbReference type="InterPro" id="IPR058627">
    <property type="entry name" value="MdtA-like_C"/>
</dbReference>
<evidence type="ECO:0000259" key="5">
    <source>
        <dbReference type="Pfam" id="PF25876"/>
    </source>
</evidence>
<dbReference type="InterPro" id="IPR006143">
    <property type="entry name" value="RND_pump_MFP"/>
</dbReference>
<dbReference type="InterPro" id="IPR058625">
    <property type="entry name" value="MdtA-like_BSH"/>
</dbReference>
<feature type="domain" description="Multidrug resistance protein MdtA-like alpha-helical hairpin" evidence="5">
    <location>
        <begin position="100"/>
        <end position="166"/>
    </location>
</feature>
<keyword evidence="3" id="KW-0175">Coiled coil</keyword>
<gene>
    <name evidence="9" type="ORF">GXW78_24420</name>
</gene>
<dbReference type="NCBIfam" id="TIGR01730">
    <property type="entry name" value="RND_mfp"/>
    <property type="match status" value="1"/>
</dbReference>
<dbReference type="Pfam" id="PF25967">
    <property type="entry name" value="RND-MFP_C"/>
    <property type="match status" value="1"/>
</dbReference>
<dbReference type="Gene3D" id="1.10.287.470">
    <property type="entry name" value="Helix hairpin bin"/>
    <property type="match status" value="1"/>
</dbReference>
<comment type="caution">
    <text evidence="9">The sequence shown here is derived from an EMBL/GenBank/DDBJ whole genome shotgun (WGS) entry which is preliminary data.</text>
</comment>
<evidence type="ECO:0000259" key="8">
    <source>
        <dbReference type="Pfam" id="PF25967"/>
    </source>
</evidence>
<feature type="domain" description="Multidrug resistance protein MdtA-like barrel-sandwich hybrid" evidence="6">
    <location>
        <begin position="57"/>
        <end position="187"/>
    </location>
</feature>
<dbReference type="SUPFAM" id="SSF111369">
    <property type="entry name" value="HlyD-like secretion proteins"/>
    <property type="match status" value="1"/>
</dbReference>
<feature type="domain" description="Multidrug resistance protein MdtA-like beta-barrel" evidence="7">
    <location>
        <begin position="202"/>
        <end position="286"/>
    </location>
</feature>
<name>A0ABS5EP66_9PROT</name>
<dbReference type="PANTHER" id="PTHR30158:SF3">
    <property type="entry name" value="MULTIDRUG EFFLUX PUMP SUBUNIT ACRA-RELATED"/>
    <property type="match status" value="1"/>
</dbReference>
<evidence type="ECO:0000256" key="2">
    <source>
        <dbReference type="ARBA" id="ARBA00009477"/>
    </source>
</evidence>
<dbReference type="Gene3D" id="2.40.50.100">
    <property type="match status" value="1"/>
</dbReference>
<dbReference type="Pfam" id="PF25876">
    <property type="entry name" value="HH_MFP_RND"/>
    <property type="match status" value="1"/>
</dbReference>
<evidence type="ECO:0000259" key="7">
    <source>
        <dbReference type="Pfam" id="PF25944"/>
    </source>
</evidence>
<dbReference type="PANTHER" id="PTHR30158">
    <property type="entry name" value="ACRA/E-RELATED COMPONENT OF DRUG EFFLUX TRANSPORTER"/>
    <property type="match status" value="1"/>
</dbReference>
<evidence type="ECO:0000256" key="4">
    <source>
        <dbReference type="SAM" id="MobiDB-lite"/>
    </source>
</evidence>
<dbReference type="EMBL" id="JAAEDI010000034">
    <property type="protein sequence ID" value="MBR0652824.1"/>
    <property type="molecule type" value="Genomic_DNA"/>
</dbReference>
<evidence type="ECO:0000256" key="3">
    <source>
        <dbReference type="SAM" id="Coils"/>
    </source>
</evidence>
<comment type="subcellular location">
    <subcellularLocation>
        <location evidence="1">Cell envelope</location>
    </subcellularLocation>
</comment>
<dbReference type="InterPro" id="IPR058626">
    <property type="entry name" value="MdtA-like_b-barrel"/>
</dbReference>
<dbReference type="Gene3D" id="2.40.420.20">
    <property type="match status" value="1"/>
</dbReference>
<accession>A0ABS5EP66</accession>
<protein>
    <submittedName>
        <fullName evidence="9">Efflux RND transporter periplasmic adaptor subunit</fullName>
    </submittedName>
</protein>
<proteinExistence type="inferred from homology"/>
<evidence type="ECO:0000259" key="6">
    <source>
        <dbReference type="Pfam" id="PF25917"/>
    </source>
</evidence>
<evidence type="ECO:0000256" key="1">
    <source>
        <dbReference type="ARBA" id="ARBA00004196"/>
    </source>
</evidence>
<sequence>MLGAIAGLALPLAACKDEAPAPQAAPAAAPTVFVIRVERQPISQGVEFIGRVEAIDKVDVRARVNAFLVTRHFTEGDRVKAGDLLFTLEQGPFAAEVALRQAQVEQAEAELRNATLQVTRGRELVRTNNIPQSTLDERIAAEGEAKGKVDAARAQLDQARIQYGYTEIRVPFDGRAGRSPLSPGNLVGPDSGVLVTVVRDDPIRVSFPVTQRELLRVRRAGPDASADGLKVRIRLPDGTMMDGAGRLEFVDVAANRSTDSVLVQAVVPNAQQLLTDGQAVTVVIESANPQEAIVIPQSALQIDQQGPFVLVVGADNKVEVKRVRTSPGPVGQVVVTEGLEVGQLIITEGSQRARPGQPVTPRQQDLPPSGAVPANTPSGG</sequence>
<dbReference type="Pfam" id="PF25917">
    <property type="entry name" value="BSH_RND"/>
    <property type="match status" value="1"/>
</dbReference>